<protein>
    <submittedName>
        <fullName evidence="1">Head-tail adaptor protein</fullName>
    </submittedName>
</protein>
<keyword evidence="2" id="KW-1185">Reference proteome</keyword>
<dbReference type="Proteomes" id="UP000612680">
    <property type="component" value="Chromosome"/>
</dbReference>
<accession>A0ABX7I1N8</accession>
<dbReference type="RefSeq" id="WP_204660474.1">
    <property type="nucleotide sequence ID" value="NZ_CP056775.1"/>
</dbReference>
<name>A0ABX7I1N8_9BACT</name>
<evidence type="ECO:0000313" key="2">
    <source>
        <dbReference type="Proteomes" id="UP000612680"/>
    </source>
</evidence>
<gene>
    <name evidence="1" type="ORF">HWI92_01675</name>
</gene>
<proteinExistence type="predicted"/>
<evidence type="ECO:0000313" key="1">
    <source>
        <dbReference type="EMBL" id="QRQ99713.1"/>
    </source>
</evidence>
<organism evidence="1 2">
    <name type="scientific">Dyadobacter sandarakinus</name>
    <dbReference type="NCBI Taxonomy" id="2747268"/>
    <lineage>
        <taxon>Bacteria</taxon>
        <taxon>Pseudomonadati</taxon>
        <taxon>Bacteroidota</taxon>
        <taxon>Cytophagia</taxon>
        <taxon>Cytophagales</taxon>
        <taxon>Spirosomataceae</taxon>
        <taxon>Dyadobacter</taxon>
    </lineage>
</organism>
<dbReference type="Pfam" id="PF05521">
    <property type="entry name" value="Phage_HCP"/>
    <property type="match status" value="1"/>
</dbReference>
<dbReference type="InterPro" id="IPR038666">
    <property type="entry name" value="SSP1_head-tail_sf"/>
</dbReference>
<dbReference type="EMBL" id="CP056775">
    <property type="protein sequence ID" value="QRQ99713.1"/>
    <property type="molecule type" value="Genomic_DNA"/>
</dbReference>
<reference evidence="1 2" key="1">
    <citation type="submission" date="2020-06" db="EMBL/GenBank/DDBJ databases">
        <title>Dyadobacter sandarakinus sp. nov., isolated from the soil of the Arctic Yellow River Station.</title>
        <authorList>
            <person name="Zhang Y."/>
            <person name="Peng F."/>
        </authorList>
    </citation>
    <scope>NUCLEOTIDE SEQUENCE [LARGE SCALE GENOMIC DNA]</scope>
    <source>
        <strain evidence="1 2">Q3-56</strain>
    </source>
</reference>
<sequence>MATQDRLAGKYDRRIDLLRADTDTDDPNNEQQTIYVAAFENFPACKLESKGQDEELDGNSLKGSIIVSWQIRYIPTIAINTTWKIRDTHDGLEYELVGPPIEIGRRQALKLNTRLVQ</sequence>
<dbReference type="Gene3D" id="2.40.10.270">
    <property type="entry name" value="Bacteriophage SPP1 head-tail adaptor protein"/>
    <property type="match status" value="1"/>
</dbReference>
<dbReference type="InterPro" id="IPR008767">
    <property type="entry name" value="Phage_SPP1_head-tail_adaptor"/>
</dbReference>